<accession>A0A9W6Y3B0</accession>
<sequence>MLAHNRVDFFPSTSQVVFAFTLPRTEYTLDHPTLRQDIEYPKIEGNPDAKIAWPGICQPSFQPAARGAASKERNTHPQGNPRLRPTSAGESRSKETKVDNSTSHWCSE</sequence>
<gene>
    <name evidence="2" type="ORF">Pfra01_002098600</name>
</gene>
<evidence type="ECO:0000313" key="2">
    <source>
        <dbReference type="EMBL" id="GMF51703.1"/>
    </source>
</evidence>
<reference evidence="2" key="1">
    <citation type="submission" date="2023-04" db="EMBL/GenBank/DDBJ databases">
        <title>Phytophthora fragariaefolia NBRC 109709.</title>
        <authorList>
            <person name="Ichikawa N."/>
            <person name="Sato H."/>
            <person name="Tonouchi N."/>
        </authorList>
    </citation>
    <scope>NUCLEOTIDE SEQUENCE</scope>
    <source>
        <strain evidence="2">NBRC 109709</strain>
    </source>
</reference>
<keyword evidence="3" id="KW-1185">Reference proteome</keyword>
<dbReference type="Proteomes" id="UP001165121">
    <property type="component" value="Unassembled WGS sequence"/>
</dbReference>
<feature type="compositionally biased region" description="Polar residues" evidence="1">
    <location>
        <begin position="99"/>
        <end position="108"/>
    </location>
</feature>
<feature type="region of interest" description="Disordered" evidence="1">
    <location>
        <begin position="62"/>
        <end position="108"/>
    </location>
</feature>
<dbReference type="AlphaFoldDB" id="A0A9W6Y3B0"/>
<proteinExistence type="predicted"/>
<comment type="caution">
    <text evidence="2">The sequence shown here is derived from an EMBL/GenBank/DDBJ whole genome shotgun (WGS) entry which is preliminary data.</text>
</comment>
<name>A0A9W6Y3B0_9STRA</name>
<evidence type="ECO:0000256" key="1">
    <source>
        <dbReference type="SAM" id="MobiDB-lite"/>
    </source>
</evidence>
<evidence type="ECO:0000313" key="3">
    <source>
        <dbReference type="Proteomes" id="UP001165121"/>
    </source>
</evidence>
<dbReference type="EMBL" id="BSXT01002936">
    <property type="protein sequence ID" value="GMF51703.1"/>
    <property type="molecule type" value="Genomic_DNA"/>
</dbReference>
<protein>
    <submittedName>
        <fullName evidence="2">Unnamed protein product</fullName>
    </submittedName>
</protein>
<organism evidence="2 3">
    <name type="scientific">Phytophthora fragariaefolia</name>
    <dbReference type="NCBI Taxonomy" id="1490495"/>
    <lineage>
        <taxon>Eukaryota</taxon>
        <taxon>Sar</taxon>
        <taxon>Stramenopiles</taxon>
        <taxon>Oomycota</taxon>
        <taxon>Peronosporomycetes</taxon>
        <taxon>Peronosporales</taxon>
        <taxon>Peronosporaceae</taxon>
        <taxon>Phytophthora</taxon>
    </lineage>
</organism>